<feature type="compositionally biased region" description="Pro residues" evidence="1">
    <location>
        <begin position="212"/>
        <end position="221"/>
    </location>
</feature>
<dbReference type="SMART" id="SM00316">
    <property type="entry name" value="S1"/>
    <property type="match status" value="1"/>
</dbReference>
<name>A0A2P6VQ63_9CHLO</name>
<sequence>MWAEVEAEEAAAAVGGGGAGTAAAPATYDDFASLLGSPNRSSSSAGKPKEASGKKGKSSSGAGFTARSGSLKAVGLLTDLPDRPEQKPAAPAATGRVQLSLGRKPSAPTRLAAKPQASSAAREAAQKPLPPPPAPKPTLAAPPTRPAAPAPPAAAEPAAKPAKPLAPPPLAAKPAARAAAAAPAAPPAEVPAPPAEPLAAKPKPTAKAAPAEPAPVQPPAAGPAAAAAPLEEGGPVEAAAAAAVQPDPAAPAAEAAALTPALAKPDAAAAEEAAAAAPSAPALSKPTRRAARPAGAVQPSVQQQAERRAANVAYGRDCLLSQRVETFTVWQVNAAGVLVRNERLSGFVPTSLLQPVLLSKVFEKEARLAAAAAAGLIVGQLETAGAPATAAAGADLDERARGLVRRAALASVMMGRQLSGRVVNVDEESGRVVLSERAAVFAWKGRGSRASQPSPRELTAAAGLIGQVIDATVVVVKPFGCFLEFSVPLPSGGNGSSASGDDSSGDSRAASSTAMLVGLVHASEVSWDPAVDVMLVVQVGQRVKAKVMHVDAGKARVFLSLRRTAPNPLLETLDSLVSSAAAAKAAAGAARAAGVAGPAGAADAGAPLDQRDLLGDLPEAVRFAELLRAAPGVVSAELGVRLQSRAASQSLECYLSKDAAAGIGSAVAAAGGPGAAAPPPQAAAAGAAGAASYNLVLRKEQSVQEVALVASLTRTEVRELAAATVAALTADPQAAVPA</sequence>
<feature type="compositionally biased region" description="Pro residues" evidence="1">
    <location>
        <begin position="184"/>
        <end position="196"/>
    </location>
</feature>
<feature type="compositionally biased region" description="Low complexity" evidence="1">
    <location>
        <begin position="269"/>
        <end position="285"/>
    </location>
</feature>
<feature type="compositionally biased region" description="Pro residues" evidence="1">
    <location>
        <begin position="143"/>
        <end position="154"/>
    </location>
</feature>
<dbReference type="Gene3D" id="2.40.50.140">
    <property type="entry name" value="Nucleic acid-binding proteins"/>
    <property type="match status" value="1"/>
</dbReference>
<protein>
    <recommendedName>
        <fullName evidence="2">S1 motif domain-containing protein</fullName>
    </recommendedName>
</protein>
<accession>A0A2P6VQ63</accession>
<gene>
    <name evidence="3" type="ORF">C2E20_0702</name>
</gene>
<proteinExistence type="predicted"/>
<dbReference type="PANTHER" id="PTHR47559:SF1">
    <property type="entry name" value="OS03G0844900 PROTEIN"/>
    <property type="match status" value="1"/>
</dbReference>
<feature type="region of interest" description="Disordered" evidence="1">
    <location>
        <begin position="269"/>
        <end position="303"/>
    </location>
</feature>
<dbReference type="Pfam" id="PF00575">
    <property type="entry name" value="S1"/>
    <property type="match status" value="1"/>
</dbReference>
<keyword evidence="4" id="KW-1185">Reference proteome</keyword>
<evidence type="ECO:0000313" key="3">
    <source>
        <dbReference type="EMBL" id="PSC76195.1"/>
    </source>
</evidence>
<feature type="compositionally biased region" description="Low complexity" evidence="1">
    <location>
        <begin position="172"/>
        <end position="183"/>
    </location>
</feature>
<dbReference type="PANTHER" id="PTHR47559">
    <property type="entry name" value="OS03G0844900 PROTEIN"/>
    <property type="match status" value="1"/>
</dbReference>
<dbReference type="SUPFAM" id="SSF50249">
    <property type="entry name" value="Nucleic acid-binding proteins"/>
    <property type="match status" value="1"/>
</dbReference>
<dbReference type="InterPro" id="IPR003029">
    <property type="entry name" value="S1_domain"/>
</dbReference>
<dbReference type="PROSITE" id="PS50126">
    <property type="entry name" value="S1"/>
    <property type="match status" value="1"/>
</dbReference>
<feature type="domain" description="S1 motif" evidence="2">
    <location>
        <begin position="466"/>
        <end position="562"/>
    </location>
</feature>
<dbReference type="GO" id="GO:0003676">
    <property type="term" value="F:nucleic acid binding"/>
    <property type="evidence" value="ECO:0007669"/>
    <property type="project" value="InterPro"/>
</dbReference>
<dbReference type="InterPro" id="IPR012340">
    <property type="entry name" value="NA-bd_OB-fold"/>
</dbReference>
<comment type="caution">
    <text evidence="3">The sequence shown here is derived from an EMBL/GenBank/DDBJ whole genome shotgun (WGS) entry which is preliminary data.</text>
</comment>
<dbReference type="OrthoDB" id="412781at2759"/>
<feature type="region of interest" description="Disordered" evidence="1">
    <location>
        <begin position="1"/>
        <end position="230"/>
    </location>
</feature>
<dbReference type="AlphaFoldDB" id="A0A2P6VQ63"/>
<organism evidence="3 4">
    <name type="scientific">Micractinium conductrix</name>
    <dbReference type="NCBI Taxonomy" id="554055"/>
    <lineage>
        <taxon>Eukaryota</taxon>
        <taxon>Viridiplantae</taxon>
        <taxon>Chlorophyta</taxon>
        <taxon>core chlorophytes</taxon>
        <taxon>Trebouxiophyceae</taxon>
        <taxon>Chlorellales</taxon>
        <taxon>Chlorellaceae</taxon>
        <taxon>Chlorella clade</taxon>
        <taxon>Micractinium</taxon>
    </lineage>
</organism>
<dbReference type="EMBL" id="LHPF02000001">
    <property type="protein sequence ID" value="PSC76195.1"/>
    <property type="molecule type" value="Genomic_DNA"/>
</dbReference>
<feature type="compositionally biased region" description="Low complexity" evidence="1">
    <location>
        <begin position="197"/>
        <end position="211"/>
    </location>
</feature>
<dbReference type="InterPro" id="IPR052757">
    <property type="entry name" value="Ribosomal_protein_S1"/>
</dbReference>
<reference evidence="3 4" key="1">
    <citation type="journal article" date="2018" name="Plant J.">
        <title>Genome sequences of Chlorella sorokiniana UTEX 1602 and Micractinium conductrix SAG 241.80: implications to maltose excretion by a green alga.</title>
        <authorList>
            <person name="Arriola M.B."/>
            <person name="Velmurugan N."/>
            <person name="Zhang Y."/>
            <person name="Plunkett M.H."/>
            <person name="Hondzo H."/>
            <person name="Barney B.M."/>
        </authorList>
    </citation>
    <scope>NUCLEOTIDE SEQUENCE [LARGE SCALE GENOMIC DNA]</scope>
    <source>
        <strain evidence="3 4">SAG 241.80</strain>
    </source>
</reference>
<evidence type="ECO:0000313" key="4">
    <source>
        <dbReference type="Proteomes" id="UP000239649"/>
    </source>
</evidence>
<feature type="compositionally biased region" description="Low complexity" evidence="1">
    <location>
        <begin position="21"/>
        <end position="46"/>
    </location>
</feature>
<dbReference type="Proteomes" id="UP000239649">
    <property type="component" value="Unassembled WGS sequence"/>
</dbReference>
<evidence type="ECO:0000256" key="1">
    <source>
        <dbReference type="SAM" id="MobiDB-lite"/>
    </source>
</evidence>
<evidence type="ECO:0000259" key="2">
    <source>
        <dbReference type="PROSITE" id="PS50126"/>
    </source>
</evidence>